<dbReference type="GO" id="GO:0016020">
    <property type="term" value="C:membrane"/>
    <property type="evidence" value="ECO:0007669"/>
    <property type="project" value="UniProtKB-SubCell"/>
</dbReference>
<feature type="transmembrane region" description="Helical" evidence="6">
    <location>
        <begin position="76"/>
        <end position="97"/>
    </location>
</feature>
<dbReference type="InterPro" id="IPR052954">
    <property type="entry name" value="GPCR-Ligand_Int"/>
</dbReference>
<dbReference type="PROSITE" id="PS50262">
    <property type="entry name" value="G_PROTEIN_RECEP_F1_2"/>
    <property type="match status" value="1"/>
</dbReference>
<dbReference type="EMBL" id="JAZGQO010000001">
    <property type="protein sequence ID" value="KAK6195872.1"/>
    <property type="molecule type" value="Genomic_DNA"/>
</dbReference>
<evidence type="ECO:0000313" key="8">
    <source>
        <dbReference type="EMBL" id="KAK6195872.1"/>
    </source>
</evidence>
<keyword evidence="2 6" id="KW-0812">Transmembrane</keyword>
<evidence type="ECO:0000256" key="2">
    <source>
        <dbReference type="ARBA" id="ARBA00022692"/>
    </source>
</evidence>
<feature type="compositionally biased region" description="Polar residues" evidence="5">
    <location>
        <begin position="536"/>
        <end position="547"/>
    </location>
</feature>
<dbReference type="InterPro" id="IPR017452">
    <property type="entry name" value="GPCR_Rhodpsn_7TM"/>
</dbReference>
<feature type="transmembrane region" description="Helical" evidence="6">
    <location>
        <begin position="43"/>
        <end position="64"/>
    </location>
</feature>
<feature type="domain" description="G-protein coupled receptors family 1 profile" evidence="7">
    <location>
        <begin position="23"/>
        <end position="121"/>
    </location>
</feature>
<evidence type="ECO:0000256" key="3">
    <source>
        <dbReference type="ARBA" id="ARBA00022989"/>
    </source>
</evidence>
<dbReference type="PANTHER" id="PTHR46641:SF2">
    <property type="entry name" value="FMRFAMIDE RECEPTOR"/>
    <property type="match status" value="1"/>
</dbReference>
<organism evidence="8 9">
    <name type="scientific">Patella caerulea</name>
    <name type="common">Rayed Mediterranean limpet</name>
    <dbReference type="NCBI Taxonomy" id="87958"/>
    <lineage>
        <taxon>Eukaryota</taxon>
        <taxon>Metazoa</taxon>
        <taxon>Spiralia</taxon>
        <taxon>Lophotrochozoa</taxon>
        <taxon>Mollusca</taxon>
        <taxon>Gastropoda</taxon>
        <taxon>Patellogastropoda</taxon>
        <taxon>Patelloidea</taxon>
        <taxon>Patellidae</taxon>
        <taxon>Patella</taxon>
    </lineage>
</organism>
<evidence type="ECO:0000256" key="5">
    <source>
        <dbReference type="SAM" id="MobiDB-lite"/>
    </source>
</evidence>
<feature type="transmembrane region" description="Helical" evidence="6">
    <location>
        <begin position="679"/>
        <end position="702"/>
    </location>
</feature>
<dbReference type="Gene3D" id="1.20.1070.10">
    <property type="entry name" value="Rhodopsin 7-helix transmembrane proteins"/>
    <property type="match status" value="1"/>
</dbReference>
<evidence type="ECO:0000313" key="9">
    <source>
        <dbReference type="Proteomes" id="UP001347796"/>
    </source>
</evidence>
<comment type="subcellular location">
    <subcellularLocation>
        <location evidence="1">Membrane</location>
    </subcellularLocation>
</comment>
<sequence length="719" mass="81442">MLRPYESPSLEIQLALSLVGILGNLCVVIALSKRATNWSTFIIYLRCLALFDTIFLLCFIVQWAVKDVVQDAKCQFVAWTQTFPLACSIWLAVALVFDRLLRRKKPVTGKRSGKMAVLIALCIVAVCGIVIFFSSCSVIKHEHKVFTETGMSSSALEEKTRLSDMIHASKVMKKCLFRKLYLARNGHKKVKHRVKRRSFKHPRFRDKIHPTMSNYPAYNGNDTYPNSSPTYYNYGTHYYSYDTYPGNTKVPINITGTKTVTMIKLLNLLLSHGTDSEPPWLHVLNILKQMDKTEIDNVKERLHYLKQFAFMDSSDIDQDISGAFAKGVDVIDNFLKGESSSLWRETHSHYYGHKKRGHSRFHSRSEKNYDEDDSKYTNSLLDEFFALGWLETDTITNVVTRCTLNGIVPASIVLIGTGIELCYGCCRKKDNASKRKINRADNVQKPARIVLPSSGNCRTTHPPTPTKLVPLAKSVSQPVLSKKPLCRLAIGTCSVQAKTSQFVPPPEYSEEPPPFTPNPEYCIYPLQPSNEENKQFTDSPQAAQNTDCRVYPRLPPSQENRPDMYSPTLEPCQEIEPTIFSTKFTPSQEHKLATVTHPSNAIQNRRVRIIVQPKKQAGDTQEGINYHKSLWVAVRLTCMFHGLVVLLNACGDLTELVVFHSTVQSPPKILIALNYLSQAIWWSHGLVVSSTFFIFSIVSPFFRSQFVDLCRCYNGGNRI</sequence>
<dbReference type="SUPFAM" id="SSF81321">
    <property type="entry name" value="Family A G protein-coupled receptor-like"/>
    <property type="match status" value="1"/>
</dbReference>
<reference evidence="8 9" key="1">
    <citation type="submission" date="2024-01" db="EMBL/GenBank/DDBJ databases">
        <title>The genome of the rayed Mediterranean limpet Patella caerulea (Linnaeus, 1758).</title>
        <authorList>
            <person name="Anh-Thu Weber A."/>
            <person name="Halstead-Nussloch G."/>
        </authorList>
    </citation>
    <scope>NUCLEOTIDE SEQUENCE [LARGE SCALE GENOMIC DNA]</scope>
    <source>
        <strain evidence="8">AATW-2023a</strain>
        <tissue evidence="8">Whole specimen</tissue>
    </source>
</reference>
<keyword evidence="4 6" id="KW-0472">Membrane</keyword>
<accession>A0AAN8KMA8</accession>
<evidence type="ECO:0000256" key="6">
    <source>
        <dbReference type="SAM" id="Phobius"/>
    </source>
</evidence>
<feature type="transmembrane region" description="Helical" evidence="6">
    <location>
        <begin position="117"/>
        <end position="135"/>
    </location>
</feature>
<keyword evidence="3 6" id="KW-1133">Transmembrane helix</keyword>
<comment type="caution">
    <text evidence="8">The sequence shown here is derived from an EMBL/GenBank/DDBJ whole genome shotgun (WGS) entry which is preliminary data.</text>
</comment>
<dbReference type="PANTHER" id="PTHR46641">
    <property type="entry name" value="FMRFAMIDE RECEPTOR-RELATED"/>
    <property type="match status" value="1"/>
</dbReference>
<evidence type="ECO:0000259" key="7">
    <source>
        <dbReference type="PROSITE" id="PS50262"/>
    </source>
</evidence>
<evidence type="ECO:0000256" key="4">
    <source>
        <dbReference type="ARBA" id="ARBA00023136"/>
    </source>
</evidence>
<gene>
    <name evidence="8" type="ORF">SNE40_001209</name>
</gene>
<name>A0AAN8KMA8_PATCE</name>
<evidence type="ECO:0000256" key="1">
    <source>
        <dbReference type="ARBA" id="ARBA00004370"/>
    </source>
</evidence>
<proteinExistence type="predicted"/>
<feature type="transmembrane region" description="Helical" evidence="6">
    <location>
        <begin position="12"/>
        <end position="31"/>
    </location>
</feature>
<dbReference type="AlphaFoldDB" id="A0AAN8KMA8"/>
<keyword evidence="9" id="KW-1185">Reference proteome</keyword>
<protein>
    <recommendedName>
        <fullName evidence="7">G-protein coupled receptors family 1 profile domain-containing protein</fullName>
    </recommendedName>
</protein>
<feature type="region of interest" description="Disordered" evidence="5">
    <location>
        <begin position="530"/>
        <end position="563"/>
    </location>
</feature>
<dbReference type="Proteomes" id="UP001347796">
    <property type="component" value="Unassembled WGS sequence"/>
</dbReference>